<sequence length="315" mass="36122">MNGRHWPGGIPSTIRAHPEPRMEHREFDLATQGFRRFIREHWAPRREDSNEEGFEYEDAQRRELVVAWASVDQGYRENYQNNPIDHEPPFNKYDGSDDCLRGTPFPESTDLYYIATIKTPQDHNRMIKAFLLQWEWNYDDPINPVSSPVAMISPSATDKPITAETFKLARSVECPDFSDMGMTVDGTVIFNEIGTAVLVDDVTLQTGLILMLKPHTNGSVEFAARMRPEDVRHVWNTLVGLGWGLEGAIEREHVSEEPFDMEPPLPELLLSRLHNGDKLSRQELEERIEEVAPGFMEAEEEGGSFYDISQIEFDQ</sequence>
<dbReference type="RefSeq" id="XP_040690045.1">
    <property type="nucleotide sequence ID" value="XM_040834795.1"/>
</dbReference>
<dbReference type="VEuPathDB" id="FungiDB:ASPWEDRAFT_37942"/>
<organism evidence="2 3">
    <name type="scientific">Aspergillus wentii DTO 134E9</name>
    <dbReference type="NCBI Taxonomy" id="1073089"/>
    <lineage>
        <taxon>Eukaryota</taxon>
        <taxon>Fungi</taxon>
        <taxon>Dikarya</taxon>
        <taxon>Ascomycota</taxon>
        <taxon>Pezizomycotina</taxon>
        <taxon>Eurotiomycetes</taxon>
        <taxon>Eurotiomycetidae</taxon>
        <taxon>Eurotiales</taxon>
        <taxon>Aspergillaceae</taxon>
        <taxon>Aspergillus</taxon>
        <taxon>Aspergillus subgen. Cremei</taxon>
    </lineage>
</organism>
<evidence type="ECO:0000313" key="2">
    <source>
        <dbReference type="EMBL" id="OJJ36369.1"/>
    </source>
</evidence>
<protein>
    <submittedName>
        <fullName evidence="2">Uncharacterized protein</fullName>
    </submittedName>
</protein>
<name>A0A1L9RN38_ASPWE</name>
<accession>A0A1L9RN38</accession>
<dbReference type="STRING" id="1073089.A0A1L9RN38"/>
<feature type="region of interest" description="Disordered" evidence="1">
    <location>
        <begin position="80"/>
        <end position="99"/>
    </location>
</feature>
<evidence type="ECO:0000313" key="3">
    <source>
        <dbReference type="Proteomes" id="UP000184383"/>
    </source>
</evidence>
<feature type="compositionally biased region" description="Basic and acidic residues" evidence="1">
    <location>
        <begin position="84"/>
        <end position="99"/>
    </location>
</feature>
<dbReference type="EMBL" id="KV878211">
    <property type="protein sequence ID" value="OJJ36369.1"/>
    <property type="molecule type" value="Genomic_DNA"/>
</dbReference>
<keyword evidence="3" id="KW-1185">Reference proteome</keyword>
<dbReference type="OrthoDB" id="5396831at2759"/>
<evidence type="ECO:0000256" key="1">
    <source>
        <dbReference type="SAM" id="MobiDB-lite"/>
    </source>
</evidence>
<dbReference type="AlphaFoldDB" id="A0A1L9RN38"/>
<dbReference type="GeneID" id="63750643"/>
<reference evidence="3" key="1">
    <citation type="journal article" date="2017" name="Genome Biol.">
        <title>Comparative genomics reveals high biological diversity and specific adaptations in the industrially and medically important fungal genus Aspergillus.</title>
        <authorList>
            <person name="de Vries R.P."/>
            <person name="Riley R."/>
            <person name="Wiebenga A."/>
            <person name="Aguilar-Osorio G."/>
            <person name="Amillis S."/>
            <person name="Uchima C.A."/>
            <person name="Anderluh G."/>
            <person name="Asadollahi M."/>
            <person name="Askin M."/>
            <person name="Barry K."/>
            <person name="Battaglia E."/>
            <person name="Bayram O."/>
            <person name="Benocci T."/>
            <person name="Braus-Stromeyer S.A."/>
            <person name="Caldana C."/>
            <person name="Canovas D."/>
            <person name="Cerqueira G.C."/>
            <person name="Chen F."/>
            <person name="Chen W."/>
            <person name="Choi C."/>
            <person name="Clum A."/>
            <person name="Dos Santos R.A."/>
            <person name="Damasio A.R."/>
            <person name="Diallinas G."/>
            <person name="Emri T."/>
            <person name="Fekete E."/>
            <person name="Flipphi M."/>
            <person name="Freyberg S."/>
            <person name="Gallo A."/>
            <person name="Gournas C."/>
            <person name="Habgood R."/>
            <person name="Hainaut M."/>
            <person name="Harispe M.L."/>
            <person name="Henrissat B."/>
            <person name="Hilden K.S."/>
            <person name="Hope R."/>
            <person name="Hossain A."/>
            <person name="Karabika E."/>
            <person name="Karaffa L."/>
            <person name="Karanyi Z."/>
            <person name="Krasevec N."/>
            <person name="Kuo A."/>
            <person name="Kusch H."/>
            <person name="LaButti K."/>
            <person name="Lagendijk E.L."/>
            <person name="Lapidus A."/>
            <person name="Levasseur A."/>
            <person name="Lindquist E."/>
            <person name="Lipzen A."/>
            <person name="Logrieco A.F."/>
            <person name="MacCabe A."/>
            <person name="Maekelae M.R."/>
            <person name="Malavazi I."/>
            <person name="Melin P."/>
            <person name="Meyer V."/>
            <person name="Mielnichuk N."/>
            <person name="Miskei M."/>
            <person name="Molnar A.P."/>
            <person name="Mule G."/>
            <person name="Ngan C.Y."/>
            <person name="Orejas M."/>
            <person name="Orosz E."/>
            <person name="Ouedraogo J.P."/>
            <person name="Overkamp K.M."/>
            <person name="Park H.-S."/>
            <person name="Perrone G."/>
            <person name="Piumi F."/>
            <person name="Punt P.J."/>
            <person name="Ram A.F."/>
            <person name="Ramon A."/>
            <person name="Rauscher S."/>
            <person name="Record E."/>
            <person name="Riano-Pachon D.M."/>
            <person name="Robert V."/>
            <person name="Roehrig J."/>
            <person name="Ruller R."/>
            <person name="Salamov A."/>
            <person name="Salih N.S."/>
            <person name="Samson R.A."/>
            <person name="Sandor E."/>
            <person name="Sanguinetti M."/>
            <person name="Schuetze T."/>
            <person name="Sepcic K."/>
            <person name="Shelest E."/>
            <person name="Sherlock G."/>
            <person name="Sophianopoulou V."/>
            <person name="Squina F.M."/>
            <person name="Sun H."/>
            <person name="Susca A."/>
            <person name="Todd R.B."/>
            <person name="Tsang A."/>
            <person name="Unkles S.E."/>
            <person name="van de Wiele N."/>
            <person name="van Rossen-Uffink D."/>
            <person name="Oliveira J.V."/>
            <person name="Vesth T.C."/>
            <person name="Visser J."/>
            <person name="Yu J.-H."/>
            <person name="Zhou M."/>
            <person name="Andersen M.R."/>
            <person name="Archer D.B."/>
            <person name="Baker S.E."/>
            <person name="Benoit I."/>
            <person name="Brakhage A.A."/>
            <person name="Braus G.H."/>
            <person name="Fischer R."/>
            <person name="Frisvad J.C."/>
            <person name="Goldman G.H."/>
            <person name="Houbraken J."/>
            <person name="Oakley B."/>
            <person name="Pocsi I."/>
            <person name="Scazzocchio C."/>
            <person name="Seiboth B."/>
            <person name="vanKuyk P.A."/>
            <person name="Wortman J."/>
            <person name="Dyer P.S."/>
            <person name="Grigoriev I.V."/>
        </authorList>
    </citation>
    <scope>NUCLEOTIDE SEQUENCE [LARGE SCALE GENOMIC DNA]</scope>
    <source>
        <strain evidence="3">DTO 134E9</strain>
    </source>
</reference>
<proteinExistence type="predicted"/>
<dbReference type="Proteomes" id="UP000184383">
    <property type="component" value="Unassembled WGS sequence"/>
</dbReference>
<gene>
    <name evidence="2" type="ORF">ASPWEDRAFT_37942</name>
</gene>